<proteinExistence type="predicted"/>
<keyword evidence="3" id="KW-1185">Reference proteome</keyword>
<name>A0A8S3QM27_MYTED</name>
<protein>
    <recommendedName>
        <fullName evidence="4">MEGF10_11</fullName>
    </recommendedName>
</protein>
<keyword evidence="1" id="KW-0812">Transmembrane</keyword>
<sequence>MFVSLSRSHLCKFRNSRNETEDVCCADYEKREMFASLFKVEHLCSKGYTSDTGQNCKPCSKNYYGERCRNECFCSEFEVCDNVEGCVQLSSTTGTSMYATSDKIEQHFSEKICSVKTESGAIKKVCCADFEEKGNNCIACLEGFTSDIGQNCRPCSNNTFGERCRGECVCSNYEICDHVKGCVASSTTYGISVHETSSDRPLTVMTTAATQFGKDNTTWDIPIVSQTVGQNMDNRNGDLLSREIIKYYTFTLIVVVTGIWLCFLVYKYKIVTKKKKVIITHPQNPPILNIIPNIEIEESLYDNIDDTDMLGFIEQTEHSHDHLDVISGSNSTGRGEHTSFCEEGQYERNNDNINQRGIKTAPPVIREYLTQATVHRIDCSLTDNEQSTNLEHECIPQRLNAQKTDTLNLPHKYEIFPINVRYIVPERCFLNKPERISRSCNNLNNEFVKVNICSRLYDQNTKSAVENRLASYNISKTKSESDIFCNHDVNKNLIT</sequence>
<feature type="transmembrane region" description="Helical" evidence="1">
    <location>
        <begin position="247"/>
        <end position="266"/>
    </location>
</feature>
<accession>A0A8S3QM27</accession>
<evidence type="ECO:0000256" key="1">
    <source>
        <dbReference type="SAM" id="Phobius"/>
    </source>
</evidence>
<dbReference type="EMBL" id="CAJPWZ010000527">
    <property type="protein sequence ID" value="CAG2195658.1"/>
    <property type="molecule type" value="Genomic_DNA"/>
</dbReference>
<dbReference type="AlphaFoldDB" id="A0A8S3QM27"/>
<comment type="caution">
    <text evidence="2">The sequence shown here is derived from an EMBL/GenBank/DDBJ whole genome shotgun (WGS) entry which is preliminary data.</text>
</comment>
<evidence type="ECO:0000313" key="3">
    <source>
        <dbReference type="Proteomes" id="UP000683360"/>
    </source>
</evidence>
<evidence type="ECO:0000313" key="2">
    <source>
        <dbReference type="EMBL" id="CAG2195658.1"/>
    </source>
</evidence>
<gene>
    <name evidence="2" type="ORF">MEDL_10614</name>
</gene>
<evidence type="ECO:0008006" key="4">
    <source>
        <dbReference type="Google" id="ProtNLM"/>
    </source>
</evidence>
<dbReference type="OrthoDB" id="6208036at2759"/>
<reference evidence="2" key="1">
    <citation type="submission" date="2021-03" db="EMBL/GenBank/DDBJ databases">
        <authorList>
            <person name="Bekaert M."/>
        </authorList>
    </citation>
    <scope>NUCLEOTIDE SEQUENCE</scope>
</reference>
<organism evidence="2 3">
    <name type="scientific">Mytilus edulis</name>
    <name type="common">Blue mussel</name>
    <dbReference type="NCBI Taxonomy" id="6550"/>
    <lineage>
        <taxon>Eukaryota</taxon>
        <taxon>Metazoa</taxon>
        <taxon>Spiralia</taxon>
        <taxon>Lophotrochozoa</taxon>
        <taxon>Mollusca</taxon>
        <taxon>Bivalvia</taxon>
        <taxon>Autobranchia</taxon>
        <taxon>Pteriomorphia</taxon>
        <taxon>Mytilida</taxon>
        <taxon>Mytiloidea</taxon>
        <taxon>Mytilidae</taxon>
        <taxon>Mytilinae</taxon>
        <taxon>Mytilus</taxon>
    </lineage>
</organism>
<keyword evidence="1" id="KW-1133">Transmembrane helix</keyword>
<dbReference type="Proteomes" id="UP000683360">
    <property type="component" value="Unassembled WGS sequence"/>
</dbReference>
<keyword evidence="1" id="KW-0472">Membrane</keyword>